<sequence>MAHTFGPPAVRLPRKLIGRAARSLTLVALLALAGCASVPPPDGLLSQAQAQIQAARDAGAGDYAPVDLGFAQNKFQQAQAAMAAHRYDQATILAEEASADAMLAAVKARLAAARAQLQAKQAENARLREENAQARREAEQHAAQLRAALAGQAPAGAASALPPPEPLPDLPAPPSSVLDAAPPAPSASSPSAQPLPGDQP</sequence>
<feature type="compositionally biased region" description="Low complexity" evidence="2">
    <location>
        <begin position="149"/>
        <end position="160"/>
    </location>
</feature>
<dbReference type="AlphaFoldDB" id="A0A2Z6E880"/>
<proteinExistence type="predicted"/>
<organism evidence="4 5">
    <name type="scientific">Aerosticca soli</name>
    <dbReference type="NCBI Taxonomy" id="2010829"/>
    <lineage>
        <taxon>Bacteria</taxon>
        <taxon>Pseudomonadati</taxon>
        <taxon>Pseudomonadota</taxon>
        <taxon>Gammaproteobacteria</taxon>
        <taxon>Lysobacterales</taxon>
        <taxon>Rhodanobacteraceae</taxon>
        <taxon>Aerosticca</taxon>
    </lineage>
</organism>
<feature type="compositionally biased region" description="Low complexity" evidence="2">
    <location>
        <begin position="175"/>
        <end position="200"/>
    </location>
</feature>
<dbReference type="Pfam" id="PF14346">
    <property type="entry name" value="DUF4398"/>
    <property type="match status" value="1"/>
</dbReference>
<feature type="domain" description="DUF4398" evidence="3">
    <location>
        <begin position="45"/>
        <end position="119"/>
    </location>
</feature>
<dbReference type="InterPro" id="IPR025511">
    <property type="entry name" value="DUF4398"/>
</dbReference>
<name>A0A2Z6E880_9GAMM</name>
<reference evidence="5" key="2">
    <citation type="submission" date="2018-06" db="EMBL/GenBank/DDBJ databases">
        <title>Genome sequence of Rhodanobacteraceae bacterium strain Dysh456.</title>
        <authorList>
            <person name="Fukui M."/>
        </authorList>
    </citation>
    <scope>NUCLEOTIDE SEQUENCE [LARGE SCALE GENOMIC DNA]</scope>
    <source>
        <strain evidence="5">Dysh456</strain>
    </source>
</reference>
<evidence type="ECO:0000313" key="5">
    <source>
        <dbReference type="Proteomes" id="UP000270530"/>
    </source>
</evidence>
<feature type="region of interest" description="Disordered" evidence="2">
    <location>
        <begin position="149"/>
        <end position="200"/>
    </location>
</feature>
<protein>
    <recommendedName>
        <fullName evidence="3">DUF4398 domain-containing protein</fullName>
    </recommendedName>
</protein>
<keyword evidence="5" id="KW-1185">Reference proteome</keyword>
<evidence type="ECO:0000256" key="2">
    <source>
        <dbReference type="SAM" id="MobiDB-lite"/>
    </source>
</evidence>
<dbReference type="RefSeq" id="WP_126539445.1">
    <property type="nucleotide sequence ID" value="NZ_AP018560.1"/>
</dbReference>
<evidence type="ECO:0000313" key="4">
    <source>
        <dbReference type="EMBL" id="BBD81012.1"/>
    </source>
</evidence>
<evidence type="ECO:0000259" key="3">
    <source>
        <dbReference type="Pfam" id="PF14346"/>
    </source>
</evidence>
<evidence type="ECO:0000256" key="1">
    <source>
        <dbReference type="SAM" id="Coils"/>
    </source>
</evidence>
<accession>A0A2Z6E880</accession>
<dbReference type="KEGG" id="rbd:ALSL_2387"/>
<reference evidence="5" key="1">
    <citation type="submission" date="2018-04" db="EMBL/GenBank/DDBJ databases">
        <authorList>
            <person name="Watanabe M."/>
            <person name="Kojima H."/>
        </authorList>
    </citation>
    <scope>NUCLEOTIDE SEQUENCE [LARGE SCALE GENOMIC DNA]</scope>
    <source>
        <strain evidence="5">Dysh456</strain>
    </source>
</reference>
<feature type="coiled-coil region" evidence="1">
    <location>
        <begin position="103"/>
        <end position="144"/>
    </location>
</feature>
<keyword evidence="1" id="KW-0175">Coiled coil</keyword>
<dbReference type="EMBL" id="AP018560">
    <property type="protein sequence ID" value="BBD81012.1"/>
    <property type="molecule type" value="Genomic_DNA"/>
</dbReference>
<dbReference type="Gene3D" id="1.20.1270.390">
    <property type="match status" value="1"/>
</dbReference>
<dbReference type="Proteomes" id="UP000270530">
    <property type="component" value="Chromosome"/>
</dbReference>
<dbReference type="OrthoDB" id="5954689at2"/>
<gene>
    <name evidence="4" type="ORF">ALSL_2387</name>
</gene>
<feature type="compositionally biased region" description="Pro residues" evidence="2">
    <location>
        <begin position="161"/>
        <end position="174"/>
    </location>
</feature>